<reference evidence="3" key="2">
    <citation type="submission" date="2020-05" db="UniProtKB">
        <authorList>
            <consortium name="EnsemblMetazoa"/>
        </authorList>
    </citation>
    <scope>IDENTIFICATION</scope>
</reference>
<dbReference type="EMBL" id="ATLV01010978">
    <property type="status" value="NOT_ANNOTATED_CDS"/>
    <property type="molecule type" value="Genomic_DNA"/>
</dbReference>
<evidence type="ECO:0000313" key="3">
    <source>
        <dbReference type="EnsemblMetazoa" id="ASIC002744-PA"/>
    </source>
</evidence>
<keyword evidence="4" id="KW-1185">Reference proteome</keyword>
<feature type="region of interest" description="Disordered" evidence="1">
    <location>
        <begin position="22"/>
        <end position="42"/>
    </location>
</feature>
<gene>
    <name evidence="2" type="ORF">ZHAS_00002744</name>
</gene>
<name>A0A084VCX4_ANOSI</name>
<dbReference type="VEuPathDB" id="VectorBase:ASIC002744"/>
<evidence type="ECO:0000256" key="1">
    <source>
        <dbReference type="SAM" id="MobiDB-lite"/>
    </source>
</evidence>
<reference evidence="2 4" key="1">
    <citation type="journal article" date="2014" name="BMC Genomics">
        <title>Genome sequence of Anopheles sinensis provides insight into genetics basis of mosquito competence for malaria parasites.</title>
        <authorList>
            <person name="Zhou D."/>
            <person name="Zhang D."/>
            <person name="Ding G."/>
            <person name="Shi L."/>
            <person name="Hou Q."/>
            <person name="Ye Y."/>
            <person name="Xu Y."/>
            <person name="Zhou H."/>
            <person name="Xiong C."/>
            <person name="Li S."/>
            <person name="Yu J."/>
            <person name="Hong S."/>
            <person name="Yu X."/>
            <person name="Zou P."/>
            <person name="Chen C."/>
            <person name="Chang X."/>
            <person name="Wang W."/>
            <person name="Lv Y."/>
            <person name="Sun Y."/>
            <person name="Ma L."/>
            <person name="Shen B."/>
            <person name="Zhu C."/>
        </authorList>
    </citation>
    <scope>NUCLEOTIDE SEQUENCE [LARGE SCALE GENOMIC DNA]</scope>
</reference>
<sequence length="60" mass="6626">MRDKNKKLLNSAAFATMELKQKATQRLPQPAPEHLGKGAAGARFHVSSRDVLSCRSHELP</sequence>
<dbReference type="AlphaFoldDB" id="A0A084VCX4"/>
<evidence type="ECO:0000313" key="2">
    <source>
        <dbReference type="EMBL" id="KFB35818.1"/>
    </source>
</evidence>
<protein>
    <submittedName>
        <fullName evidence="2 3">Uncharacterized protein</fullName>
    </submittedName>
</protein>
<accession>A0A084VCX4</accession>
<proteinExistence type="predicted"/>
<organism evidence="2">
    <name type="scientific">Anopheles sinensis</name>
    <name type="common">Mosquito</name>
    <dbReference type="NCBI Taxonomy" id="74873"/>
    <lineage>
        <taxon>Eukaryota</taxon>
        <taxon>Metazoa</taxon>
        <taxon>Ecdysozoa</taxon>
        <taxon>Arthropoda</taxon>
        <taxon>Hexapoda</taxon>
        <taxon>Insecta</taxon>
        <taxon>Pterygota</taxon>
        <taxon>Neoptera</taxon>
        <taxon>Endopterygota</taxon>
        <taxon>Diptera</taxon>
        <taxon>Nematocera</taxon>
        <taxon>Culicoidea</taxon>
        <taxon>Culicidae</taxon>
        <taxon>Anophelinae</taxon>
        <taxon>Anopheles</taxon>
    </lineage>
</organism>
<dbReference type="Proteomes" id="UP000030765">
    <property type="component" value="Unassembled WGS sequence"/>
</dbReference>
<dbReference type="EnsemblMetazoa" id="ASIC002744-RA">
    <property type="protein sequence ID" value="ASIC002744-PA"/>
    <property type="gene ID" value="ASIC002744"/>
</dbReference>
<dbReference type="EMBL" id="KE524629">
    <property type="protein sequence ID" value="KFB35818.1"/>
    <property type="molecule type" value="Genomic_DNA"/>
</dbReference>
<evidence type="ECO:0000313" key="4">
    <source>
        <dbReference type="Proteomes" id="UP000030765"/>
    </source>
</evidence>